<dbReference type="OrthoDB" id="1494661at2"/>
<name>A0A3G8GWP3_9BURK</name>
<accession>A0A3G8GWP3</accession>
<dbReference type="RefSeq" id="WP_124682275.1">
    <property type="nucleotide sequence ID" value="NZ_CP033969.1"/>
</dbReference>
<gene>
    <name evidence="2" type="ORF">EHF44_02500</name>
</gene>
<evidence type="ECO:0000313" key="2">
    <source>
        <dbReference type="EMBL" id="AZG12380.1"/>
    </source>
</evidence>
<evidence type="ECO:0000313" key="3">
    <source>
        <dbReference type="Proteomes" id="UP000270411"/>
    </source>
</evidence>
<proteinExistence type="predicted"/>
<reference evidence="3" key="1">
    <citation type="submission" date="2018-11" db="EMBL/GenBank/DDBJ databases">
        <title>FDA dAtabase for Regulatory Grade micrObial Sequences (FDA-ARGOS): Supporting development and validation of Infectious Disease Dx tests.</title>
        <authorList>
            <person name="Goldberg B."/>
            <person name="Campos J."/>
            <person name="Tallon L."/>
            <person name="Sadzewicz L."/>
            <person name="Zhao X."/>
            <person name="Vavikolanu K."/>
            <person name="Mehta A."/>
            <person name="Aluvathingal J."/>
            <person name="Nadendla S."/>
            <person name="Geyer C."/>
            <person name="Nandy P."/>
            <person name="Yan Y."/>
            <person name="Sichtig H."/>
        </authorList>
    </citation>
    <scope>NUCLEOTIDE SEQUENCE [LARGE SCALE GENOMIC DNA]</scope>
    <source>
        <strain evidence="3">FDAARGOS_614</strain>
    </source>
</reference>
<dbReference type="PROSITE" id="PS51257">
    <property type="entry name" value="PROKAR_LIPOPROTEIN"/>
    <property type="match status" value="1"/>
</dbReference>
<protein>
    <submittedName>
        <fullName evidence="2">Membrane integrity-associated transporter subunit PqiC</fullName>
    </submittedName>
</protein>
<dbReference type="Pfam" id="PF03886">
    <property type="entry name" value="ABC_trans_aux"/>
    <property type="match status" value="1"/>
</dbReference>
<dbReference type="Proteomes" id="UP000270411">
    <property type="component" value="Chromosome 1"/>
</dbReference>
<dbReference type="EMBL" id="CP033969">
    <property type="protein sequence ID" value="AZG12380.1"/>
    <property type="molecule type" value="Genomic_DNA"/>
</dbReference>
<dbReference type="Gene3D" id="3.40.50.10610">
    <property type="entry name" value="ABC-type transport auxiliary lipoprotein component"/>
    <property type="match status" value="1"/>
</dbReference>
<sequence>MKRTLIAGAMALAVAGLGGCASPEPRYYSLAAGAPAAAPSPASHSPAAAQPVWIEVAPVRVPERLNRAQLVMSDANGNVRLLDQSRWSAPLPDELRDALSQQLQANLGAVDTYQQGLAEVGTIFRITTEVVRLEGEPGQRAGATIAWTVRRLPDGNVLSGRTEAEVPVSGQVEDVVGAYRQIVATTASDIATGVRSLRVQAGTAGAPGPTATTAPLPVR</sequence>
<dbReference type="InterPro" id="IPR005586">
    <property type="entry name" value="ABC_trans_aux"/>
</dbReference>
<dbReference type="AlphaFoldDB" id="A0A3G8GWP3"/>
<dbReference type="KEGG" id="cpau:EHF44_02500"/>
<dbReference type="SUPFAM" id="SSF159594">
    <property type="entry name" value="XCC0632-like"/>
    <property type="match status" value="1"/>
</dbReference>
<feature type="domain" description="ABC-type transport auxiliary lipoprotein component" evidence="1">
    <location>
        <begin position="38"/>
        <end position="191"/>
    </location>
</feature>
<organism evidence="2 3">
    <name type="scientific">Cupriavidus pauculus</name>
    <dbReference type="NCBI Taxonomy" id="82633"/>
    <lineage>
        <taxon>Bacteria</taxon>
        <taxon>Pseudomonadati</taxon>
        <taxon>Pseudomonadota</taxon>
        <taxon>Betaproteobacteria</taxon>
        <taxon>Burkholderiales</taxon>
        <taxon>Burkholderiaceae</taxon>
        <taxon>Cupriavidus</taxon>
    </lineage>
</organism>
<evidence type="ECO:0000259" key="1">
    <source>
        <dbReference type="Pfam" id="PF03886"/>
    </source>
</evidence>